<dbReference type="GO" id="GO:0003676">
    <property type="term" value="F:nucleic acid binding"/>
    <property type="evidence" value="ECO:0007669"/>
    <property type="project" value="InterPro"/>
</dbReference>
<proteinExistence type="predicted"/>
<organism evidence="1">
    <name type="scientific">Lepeophtheirus salmonis</name>
    <name type="common">Salmon louse</name>
    <name type="synonym">Caligus salmonis</name>
    <dbReference type="NCBI Taxonomy" id="72036"/>
    <lineage>
        <taxon>Eukaryota</taxon>
        <taxon>Metazoa</taxon>
        <taxon>Ecdysozoa</taxon>
        <taxon>Arthropoda</taxon>
        <taxon>Crustacea</taxon>
        <taxon>Multicrustacea</taxon>
        <taxon>Hexanauplia</taxon>
        <taxon>Copepoda</taxon>
        <taxon>Siphonostomatoida</taxon>
        <taxon>Caligidae</taxon>
        <taxon>Lepeophtheirus</taxon>
    </lineage>
</organism>
<dbReference type="EMBL" id="HACA01015946">
    <property type="protein sequence ID" value="CDW33307.1"/>
    <property type="molecule type" value="Transcribed_RNA"/>
</dbReference>
<dbReference type="Gene3D" id="3.30.420.10">
    <property type="entry name" value="Ribonuclease H-like superfamily/Ribonuclease H"/>
    <property type="match status" value="1"/>
</dbReference>
<accession>A0A0K2U5V0</accession>
<evidence type="ECO:0000313" key="1">
    <source>
        <dbReference type="EMBL" id="CDW33307.1"/>
    </source>
</evidence>
<name>A0A0K2U5V0_LEPSM</name>
<reference evidence="1" key="1">
    <citation type="submission" date="2014-05" db="EMBL/GenBank/DDBJ databases">
        <authorList>
            <person name="Chronopoulou M."/>
        </authorList>
    </citation>
    <scope>NUCLEOTIDE SEQUENCE</scope>
    <source>
        <tissue evidence="1">Whole organism</tissue>
    </source>
</reference>
<sequence length="70" mass="7996">MLCTWTQDQKSNCWSEGLRFVQLMKNKVFHSGIKSSSPYETLFGCKARVSLSTTFLPGDIFQDISTEEEL</sequence>
<protein>
    <submittedName>
        <fullName evidence="1">KRABA domaincontaining protein 2like [Acyrthosiphon pisum]</fullName>
    </submittedName>
</protein>
<dbReference type="InterPro" id="IPR036397">
    <property type="entry name" value="RNaseH_sf"/>
</dbReference>
<dbReference type="AlphaFoldDB" id="A0A0K2U5V0"/>